<name>A0A0U4Y837_9PROT</name>
<organism evidence="1 2">
    <name type="scientific">Acetobacter senegalensis</name>
    <dbReference type="NCBI Taxonomy" id="446692"/>
    <lineage>
        <taxon>Bacteria</taxon>
        <taxon>Pseudomonadati</taxon>
        <taxon>Pseudomonadota</taxon>
        <taxon>Alphaproteobacteria</taxon>
        <taxon>Acetobacterales</taxon>
        <taxon>Acetobacteraceae</taxon>
        <taxon>Acetobacter</taxon>
    </lineage>
</organism>
<dbReference type="Proteomes" id="UP000056109">
    <property type="component" value="Plasmid 1P"/>
</dbReference>
<dbReference type="EMBL" id="LN606601">
    <property type="protein sequence ID" value="CEF43054.1"/>
    <property type="molecule type" value="Genomic_DNA"/>
</dbReference>
<evidence type="ECO:0000313" key="2">
    <source>
        <dbReference type="Proteomes" id="UP000056109"/>
    </source>
</evidence>
<accession>A0A0U4Y837</accession>
<gene>
    <name evidence="1" type="ORF">ASN_1P17</name>
</gene>
<evidence type="ECO:0000313" key="1">
    <source>
        <dbReference type="EMBL" id="CEF43054.1"/>
    </source>
</evidence>
<keyword evidence="2" id="KW-1185">Reference proteome</keyword>
<proteinExistence type="predicted"/>
<protein>
    <submittedName>
        <fullName evidence="1">Uncharacterized protein</fullName>
    </submittedName>
</protein>
<dbReference type="RefSeq" id="WP_058989468.1">
    <property type="nucleotide sequence ID" value="NZ_LN606601.1"/>
</dbReference>
<geneLocation type="plasmid" evidence="2">
    <name>1P</name>
</geneLocation>
<dbReference type="KEGG" id="asz:ASN_1P17"/>
<reference evidence="2" key="1">
    <citation type="submission" date="2014-09" db="EMBL/GenBank/DDBJ databases">
        <authorList>
            <person name="Illeghems K.G."/>
        </authorList>
    </citation>
    <scope>NUCLEOTIDE SEQUENCE [LARGE SCALE GENOMIC DNA]</scope>
    <source>
        <strain evidence="2">108B</strain>
        <plasmid evidence="2">1P</plasmid>
    </source>
</reference>
<dbReference type="AlphaFoldDB" id="A0A0U4Y837"/>
<dbReference type="GeneID" id="34784775"/>
<dbReference type="PATRIC" id="fig|446692.3.peg.4084"/>
<sequence>MSLLSGLMGFLFRSKKMPPRPNPADVLDRAITDTQAWYSRLSDRLDDTSEDSYATRNELRDRMYYVQHFEDAMKQAKATSSMTVDLSIRYGVYDDPEDDAIARYEAASCGLEYVSDEQREEAEYASALWGITEVQQALEAAGFTVLTGFHAYLIDPEESQRAMEAFHAEILAEQEQAACA</sequence>